<accession>A0A496PLV2</accession>
<comment type="subcellular location">
    <subcellularLocation>
        <location evidence="1">Cell membrane</location>
        <topology evidence="1">Peripheral membrane protein</topology>
    </subcellularLocation>
</comment>
<evidence type="ECO:0000313" key="8">
    <source>
        <dbReference type="Proteomes" id="UP000273119"/>
    </source>
</evidence>
<organism evidence="7 8">
    <name type="scientific">Galactobacter caseinivorans</name>
    <dbReference type="NCBI Taxonomy" id="2676123"/>
    <lineage>
        <taxon>Bacteria</taxon>
        <taxon>Bacillati</taxon>
        <taxon>Actinomycetota</taxon>
        <taxon>Actinomycetes</taxon>
        <taxon>Micrococcales</taxon>
        <taxon>Micrococcaceae</taxon>
        <taxon>Galactobacter</taxon>
    </lineage>
</organism>
<gene>
    <name evidence="7" type="ORF">DWQ67_01245</name>
</gene>
<dbReference type="GO" id="GO:0005886">
    <property type="term" value="C:plasma membrane"/>
    <property type="evidence" value="ECO:0007669"/>
    <property type="project" value="UniProtKB-SubCell"/>
</dbReference>
<dbReference type="AlphaFoldDB" id="A0A496PLV2"/>
<dbReference type="Proteomes" id="UP000273119">
    <property type="component" value="Unassembled WGS sequence"/>
</dbReference>
<dbReference type="RefSeq" id="WP_121483765.1">
    <property type="nucleotide sequence ID" value="NZ_QQXL01000001.1"/>
</dbReference>
<keyword evidence="5" id="KW-0777">Teichoic acid biosynthesis</keyword>
<comment type="caution">
    <text evidence="7">The sequence shown here is derived from an EMBL/GenBank/DDBJ whole genome shotgun (WGS) entry which is preliminary data.</text>
</comment>
<dbReference type="PANTHER" id="PTHR37316:SF3">
    <property type="entry name" value="TEICHOIC ACID GLYCEROL-PHOSPHATE TRANSFERASE"/>
    <property type="match status" value="1"/>
</dbReference>
<dbReference type="Pfam" id="PF04464">
    <property type="entry name" value="Glyphos_transf"/>
    <property type="match status" value="2"/>
</dbReference>
<dbReference type="EMBL" id="QQXL01000001">
    <property type="protein sequence ID" value="RKW71502.1"/>
    <property type="molecule type" value="Genomic_DNA"/>
</dbReference>
<keyword evidence="8" id="KW-1185">Reference proteome</keyword>
<dbReference type="PANTHER" id="PTHR37316">
    <property type="entry name" value="TEICHOIC ACID GLYCEROL-PHOSPHATE PRIMASE"/>
    <property type="match status" value="1"/>
</dbReference>
<dbReference type="Gene3D" id="3.40.50.12580">
    <property type="match status" value="2"/>
</dbReference>
<evidence type="ECO:0000256" key="1">
    <source>
        <dbReference type="ARBA" id="ARBA00004202"/>
    </source>
</evidence>
<evidence type="ECO:0000313" key="7">
    <source>
        <dbReference type="EMBL" id="RKW71502.1"/>
    </source>
</evidence>
<dbReference type="Gene3D" id="3.40.50.11820">
    <property type="match status" value="2"/>
</dbReference>
<dbReference type="InterPro" id="IPR043148">
    <property type="entry name" value="TagF_C"/>
</dbReference>
<keyword evidence="4 7" id="KW-0808">Transferase</keyword>
<evidence type="ECO:0000256" key="4">
    <source>
        <dbReference type="ARBA" id="ARBA00022679"/>
    </source>
</evidence>
<reference evidence="7 8" key="1">
    <citation type="submission" date="2018-07" db="EMBL/GenBank/DDBJ databases">
        <title>Arthrobacter sp. nov., isolated from raw cow's milk with high bacterial count.</title>
        <authorList>
            <person name="Hahne J."/>
            <person name="Isele D."/>
            <person name="Lipski A."/>
        </authorList>
    </citation>
    <scope>NUCLEOTIDE SEQUENCE [LARGE SCALE GENOMIC DNA]</scope>
    <source>
        <strain evidence="7 8">JZ R-183</strain>
    </source>
</reference>
<name>A0A496PLV2_9MICC</name>
<keyword evidence="3" id="KW-1003">Cell membrane</keyword>
<dbReference type="GO" id="GO:0047355">
    <property type="term" value="F:CDP-glycerol glycerophosphotransferase activity"/>
    <property type="evidence" value="ECO:0007669"/>
    <property type="project" value="InterPro"/>
</dbReference>
<dbReference type="InterPro" id="IPR051612">
    <property type="entry name" value="Teichoic_Acid_Biosynth"/>
</dbReference>
<comment type="similarity">
    <text evidence="2">Belongs to the CDP-glycerol glycerophosphotransferase family.</text>
</comment>
<keyword evidence="6" id="KW-0472">Membrane</keyword>
<evidence type="ECO:0000256" key="5">
    <source>
        <dbReference type="ARBA" id="ARBA00022944"/>
    </source>
</evidence>
<dbReference type="InterPro" id="IPR007554">
    <property type="entry name" value="Glycerophosphate_synth"/>
</dbReference>
<dbReference type="GO" id="GO:0019350">
    <property type="term" value="P:teichoic acid biosynthetic process"/>
    <property type="evidence" value="ECO:0007669"/>
    <property type="project" value="UniProtKB-KW"/>
</dbReference>
<dbReference type="SUPFAM" id="SSF53756">
    <property type="entry name" value="UDP-Glycosyltransferase/glycogen phosphorylase"/>
    <property type="match status" value="2"/>
</dbReference>
<evidence type="ECO:0000256" key="6">
    <source>
        <dbReference type="ARBA" id="ARBA00023136"/>
    </source>
</evidence>
<protein>
    <submittedName>
        <fullName evidence="7">Glycosyl/glycerophosphate transferase</fullName>
    </submittedName>
</protein>
<proteinExistence type="inferred from homology"/>
<evidence type="ECO:0000256" key="3">
    <source>
        <dbReference type="ARBA" id="ARBA00022475"/>
    </source>
</evidence>
<sequence length="827" mass="90301">MGTNGFDFARGNLSKLTRLPLYALGKPAQWLIPRTPKQWVFGSGAGVAQGAWELWQEVARREPMARMVWLVANDAQEDQAREAGIDWVYAQSWRGFWRTLRAKTLVVTHGLGDVNRYASGGGYVVQLWHGIPLKRIHLDSPATLNLGRRVPAVVTALLRRLYRAGSRRISLFPVPSALVASRIHSAFDLPPERILISGDPRDEALVSGSKRERAALACRVLEGAGVVGAEDSGRRVVLFAPTWRDGDQDPAVPGPQERDALQGLAEELDLIIVVRPHPLGVGSYRSALAGADRLRMADSEAVADVNQILSGVELLITDYSSVAMDYSLTGSHLVWFAPDREEYERTRGLYEDYATTTGEHEKDWAGVVERVREALSVPDGATARASLLATRSLRDRFFDVTEPGAPGRVYDAILADRTPGQHRDEESVYQPQAGADVREAEPVASDVASSEPMTPGPVVFFESFYGLRANDNPAGIDAALARLRPEVRRIWSVASEAVQVPSGAEQVVEGTPAWEAARRDAGLFVLNDWLRTPVPRPGEQKVLQTWHGTPLKNLALGRPKVGLRTRLAILKQSRRWDALLSQNPYSSHRLATDYAFRGPVWELGYPRNDRLSPADPAAARAAARVDLGLSAHARVVLYAPTWRDDGRIVLDGAGIARVQRALSAADSIGAAGSGGEGTEGDDVVILVRAHSRVAEGLGDAGAGTAVRDVSGENGLERLLLAADVLVTDYSSVMFDAAVTSIPMVFHVPDLELYRDSQRGFGLDFETRAPGPLTRTEEELVQAIRAASTGDAEFEWRYAAWRADFTPWDDGAAGERVVRRLEAEGFLR</sequence>
<evidence type="ECO:0000256" key="2">
    <source>
        <dbReference type="ARBA" id="ARBA00010488"/>
    </source>
</evidence>
<dbReference type="InterPro" id="IPR043149">
    <property type="entry name" value="TagF_N"/>
</dbReference>